<gene>
    <name evidence="2" type="ORF">JY572_14645</name>
</gene>
<proteinExistence type="predicted"/>
<evidence type="ECO:0000313" key="3">
    <source>
        <dbReference type="Proteomes" id="UP000663090"/>
    </source>
</evidence>
<keyword evidence="3" id="KW-1185">Reference proteome</keyword>
<keyword evidence="1" id="KW-0732">Signal</keyword>
<feature type="signal peptide" evidence="1">
    <location>
        <begin position="1"/>
        <end position="21"/>
    </location>
</feature>
<dbReference type="PROSITE" id="PS51257">
    <property type="entry name" value="PROKAR_LIPOPROTEIN"/>
    <property type="match status" value="1"/>
</dbReference>
<name>A0ABX7NEJ4_9BACT</name>
<evidence type="ECO:0000256" key="1">
    <source>
        <dbReference type="SAM" id="SignalP"/>
    </source>
</evidence>
<protein>
    <recommendedName>
        <fullName evidence="4">Lipoprotein</fullName>
    </recommendedName>
</protein>
<evidence type="ECO:0008006" key="4">
    <source>
        <dbReference type="Google" id="ProtNLM"/>
    </source>
</evidence>
<dbReference type="EMBL" id="CP071091">
    <property type="protein sequence ID" value="QSQ17217.1"/>
    <property type="molecule type" value="Genomic_DNA"/>
</dbReference>
<reference evidence="2 3" key="1">
    <citation type="submission" date="2021-02" db="EMBL/GenBank/DDBJ databases">
        <title>De Novo genome assembly of isolated myxobacteria.</title>
        <authorList>
            <person name="Stevens D.C."/>
        </authorList>
    </citation>
    <scope>NUCLEOTIDE SEQUENCE [LARGE SCALE GENOMIC DNA]</scope>
    <source>
        <strain evidence="2 3">SCHIC003</strain>
    </source>
</reference>
<sequence>MEHVRVASVLALLTIIGCGSATVGATAGAVPAAGRWAGPSVPSPDGGVVQTVIYYGPWQCNATYMAQCERKCAAEGHALLGCIWIADIKGDWTGRFMSLPARGGTRFAVKHCCCSYPTVGNVPVLRRMWNNARSGFRREWADEFGAWPQTRDGVNWAGHHIHDLLHGGAPVARGNIIPVPDNVHLELNEAYPACYSRDPRWLGVGPVKPYLD</sequence>
<organism evidence="2 3">
    <name type="scientific">Myxococcus landrumensis</name>
    <dbReference type="NCBI Taxonomy" id="2813577"/>
    <lineage>
        <taxon>Bacteria</taxon>
        <taxon>Pseudomonadati</taxon>
        <taxon>Myxococcota</taxon>
        <taxon>Myxococcia</taxon>
        <taxon>Myxococcales</taxon>
        <taxon>Cystobacterineae</taxon>
        <taxon>Myxococcaceae</taxon>
        <taxon>Myxococcus</taxon>
    </lineage>
</organism>
<accession>A0ABX7NEJ4</accession>
<evidence type="ECO:0000313" key="2">
    <source>
        <dbReference type="EMBL" id="QSQ17217.1"/>
    </source>
</evidence>
<feature type="chain" id="PRO_5045423414" description="Lipoprotein" evidence="1">
    <location>
        <begin position="22"/>
        <end position="212"/>
    </location>
</feature>
<dbReference type="Proteomes" id="UP000663090">
    <property type="component" value="Chromosome"/>
</dbReference>